<evidence type="ECO:0000256" key="1">
    <source>
        <dbReference type="SAM" id="Phobius"/>
    </source>
</evidence>
<dbReference type="EMBL" id="BGPR01002197">
    <property type="protein sequence ID" value="GBM69476.1"/>
    <property type="molecule type" value="Genomic_DNA"/>
</dbReference>
<evidence type="ECO:0000313" key="3">
    <source>
        <dbReference type="Proteomes" id="UP000499080"/>
    </source>
</evidence>
<sequence>MKSLTNEIERCSCEEFAVSKQMNVLKTESRIRKSVACIQKIFSVPCFLIFVAHFFVCVTSLGWVFELKPTGASGVFLSTMFIEFTNAFGGLLACYWAAGGLPVAADAFRDTFRTKIQQRMLLFRKSNALCFEKCLPEISNFEQSGCGIIYFRRSSVLTLVATLLTYTLVLTNWKSE</sequence>
<organism evidence="2 3">
    <name type="scientific">Araneus ventricosus</name>
    <name type="common">Orbweaver spider</name>
    <name type="synonym">Epeira ventricosa</name>
    <dbReference type="NCBI Taxonomy" id="182803"/>
    <lineage>
        <taxon>Eukaryota</taxon>
        <taxon>Metazoa</taxon>
        <taxon>Ecdysozoa</taxon>
        <taxon>Arthropoda</taxon>
        <taxon>Chelicerata</taxon>
        <taxon>Arachnida</taxon>
        <taxon>Araneae</taxon>
        <taxon>Araneomorphae</taxon>
        <taxon>Entelegynae</taxon>
        <taxon>Araneoidea</taxon>
        <taxon>Araneidae</taxon>
        <taxon>Araneus</taxon>
    </lineage>
</organism>
<keyword evidence="1" id="KW-0812">Transmembrane</keyword>
<dbReference type="Proteomes" id="UP000499080">
    <property type="component" value="Unassembled WGS sequence"/>
</dbReference>
<protein>
    <submittedName>
        <fullName evidence="2">Uncharacterized protein</fullName>
    </submittedName>
</protein>
<name>A0A4Y2HWZ5_ARAVE</name>
<keyword evidence="1" id="KW-0472">Membrane</keyword>
<evidence type="ECO:0000313" key="2">
    <source>
        <dbReference type="EMBL" id="GBM69476.1"/>
    </source>
</evidence>
<feature type="transmembrane region" description="Helical" evidence="1">
    <location>
        <begin position="156"/>
        <end position="173"/>
    </location>
</feature>
<keyword evidence="1" id="KW-1133">Transmembrane helix</keyword>
<gene>
    <name evidence="2" type="ORF">AVEN_67878_1</name>
</gene>
<dbReference type="AlphaFoldDB" id="A0A4Y2HWZ5"/>
<accession>A0A4Y2HWZ5</accession>
<feature type="transmembrane region" description="Helical" evidence="1">
    <location>
        <begin position="41"/>
        <end position="64"/>
    </location>
</feature>
<comment type="caution">
    <text evidence="2">The sequence shown here is derived from an EMBL/GenBank/DDBJ whole genome shotgun (WGS) entry which is preliminary data.</text>
</comment>
<keyword evidence="3" id="KW-1185">Reference proteome</keyword>
<proteinExistence type="predicted"/>
<reference evidence="2 3" key="1">
    <citation type="journal article" date="2019" name="Sci. Rep.">
        <title>Orb-weaving spider Araneus ventricosus genome elucidates the spidroin gene catalogue.</title>
        <authorList>
            <person name="Kono N."/>
            <person name="Nakamura H."/>
            <person name="Ohtoshi R."/>
            <person name="Moran D.A.P."/>
            <person name="Shinohara A."/>
            <person name="Yoshida Y."/>
            <person name="Fujiwara M."/>
            <person name="Mori M."/>
            <person name="Tomita M."/>
            <person name="Arakawa K."/>
        </authorList>
    </citation>
    <scope>NUCLEOTIDE SEQUENCE [LARGE SCALE GENOMIC DNA]</scope>
</reference>
<feature type="transmembrane region" description="Helical" evidence="1">
    <location>
        <begin position="84"/>
        <end position="105"/>
    </location>
</feature>